<feature type="domain" description="ABC transporter" evidence="7">
    <location>
        <begin position="23"/>
        <end position="255"/>
    </location>
</feature>
<dbReference type="eggNOG" id="COG1120">
    <property type="taxonomic scope" value="Bacteria"/>
</dbReference>
<keyword evidence="5" id="KW-1278">Translocase</keyword>
<evidence type="ECO:0000256" key="6">
    <source>
        <dbReference type="ARBA" id="ARBA00037066"/>
    </source>
</evidence>
<dbReference type="InterPro" id="IPR003593">
    <property type="entry name" value="AAA+_ATPase"/>
</dbReference>
<evidence type="ECO:0000256" key="2">
    <source>
        <dbReference type="ARBA" id="ARBA00022448"/>
    </source>
</evidence>
<dbReference type="Proteomes" id="UP000016562">
    <property type="component" value="Unassembled WGS sequence"/>
</dbReference>
<keyword evidence="9" id="KW-1185">Reference proteome</keyword>
<dbReference type="Gene3D" id="3.40.50.300">
    <property type="entry name" value="P-loop containing nucleotide triphosphate hydrolases"/>
    <property type="match status" value="1"/>
</dbReference>
<proteinExistence type="inferred from homology"/>
<dbReference type="GO" id="GO:0016887">
    <property type="term" value="F:ATP hydrolysis activity"/>
    <property type="evidence" value="ECO:0007669"/>
    <property type="project" value="InterPro"/>
</dbReference>
<dbReference type="SUPFAM" id="SSF52540">
    <property type="entry name" value="P-loop containing nucleoside triphosphate hydrolases"/>
    <property type="match status" value="1"/>
</dbReference>
<keyword evidence="4 8" id="KW-0067">ATP-binding</keyword>
<dbReference type="EMBL" id="BATM01000008">
    <property type="protein sequence ID" value="GAD79222.1"/>
    <property type="molecule type" value="Genomic_DNA"/>
</dbReference>
<dbReference type="PANTHER" id="PTHR42794:SF1">
    <property type="entry name" value="HEMIN IMPORT ATP-BINDING PROTEIN HMUV"/>
    <property type="match status" value="1"/>
</dbReference>
<comment type="function">
    <text evidence="6">Part of the ABC transporter complex HmuTUV involved in hemin import. Responsible for energy coupling to the transport system.</text>
</comment>
<dbReference type="Pfam" id="PF00005">
    <property type="entry name" value="ABC_tran"/>
    <property type="match status" value="1"/>
</dbReference>
<evidence type="ECO:0000313" key="9">
    <source>
        <dbReference type="Proteomes" id="UP000016562"/>
    </source>
</evidence>
<dbReference type="STRING" id="1219080.VEZ01S_08_02580"/>
<reference evidence="8 9" key="1">
    <citation type="submission" date="2013-09" db="EMBL/GenBank/DDBJ databases">
        <title>Whole genome shotgun sequence of Vibrio ezurae NBRC 102218.</title>
        <authorList>
            <person name="Yoshida I."/>
            <person name="Hosoyama A."/>
            <person name="Numata M."/>
            <person name="Hashimoto M."/>
            <person name="Hosoyama Y."/>
            <person name="Tsuchikane K."/>
            <person name="Noguchi M."/>
            <person name="Hirakata S."/>
            <person name="Ichikawa N."/>
            <person name="Ohji S."/>
            <person name="Yamazoe A."/>
            <person name="Fujita N."/>
        </authorList>
    </citation>
    <scope>NUCLEOTIDE SEQUENCE [LARGE SCALE GENOMIC DNA]</scope>
    <source>
        <strain evidence="8 9">NBRC 102218</strain>
    </source>
</reference>
<sequence length="277" mass="30303">MAGGQCSKAGEITVSITASDYPVQVADLSVSFNGTQVLQEISFELEKGSLIGVIGPNGAGKSSVLKHLSGYLPDSKGRVRLFGEPVSELPAHQRATLLSYLPQINRVEFPYKVSELVSLGLMNHHTLTKDDKKRRIKGALTRLNIQHLEDRRVNELSGGEQQLVHLARILLQDTPVILLDEPCASLDIGHEGQLMNILYSLAQEGKTVLVALHNLNTAAEFCDRLLLLNKGQLVADGMPSSILTQQQIQQIYPYEVKVSTNVSTGNPNILAVKRESY</sequence>
<gene>
    <name evidence="8" type="ORF">VEZ01S_08_02580</name>
</gene>
<evidence type="ECO:0000256" key="3">
    <source>
        <dbReference type="ARBA" id="ARBA00022741"/>
    </source>
</evidence>
<keyword evidence="2" id="KW-0813">Transport</keyword>
<dbReference type="PROSITE" id="PS50893">
    <property type="entry name" value="ABC_TRANSPORTER_2"/>
    <property type="match status" value="1"/>
</dbReference>
<dbReference type="PANTHER" id="PTHR42794">
    <property type="entry name" value="HEMIN IMPORT ATP-BINDING PROTEIN HMUV"/>
    <property type="match status" value="1"/>
</dbReference>
<evidence type="ECO:0000259" key="7">
    <source>
        <dbReference type="PROSITE" id="PS50893"/>
    </source>
</evidence>
<comment type="caution">
    <text evidence="8">The sequence shown here is derived from an EMBL/GenBank/DDBJ whole genome shotgun (WGS) entry which is preliminary data.</text>
</comment>
<organism evidence="8 9">
    <name type="scientific">Vibrio ezurae NBRC 102218</name>
    <dbReference type="NCBI Taxonomy" id="1219080"/>
    <lineage>
        <taxon>Bacteria</taxon>
        <taxon>Pseudomonadati</taxon>
        <taxon>Pseudomonadota</taxon>
        <taxon>Gammaproteobacteria</taxon>
        <taxon>Vibrionales</taxon>
        <taxon>Vibrionaceae</taxon>
        <taxon>Vibrio</taxon>
    </lineage>
</organism>
<evidence type="ECO:0000313" key="8">
    <source>
        <dbReference type="EMBL" id="GAD79222.1"/>
    </source>
</evidence>
<dbReference type="CDD" id="cd03214">
    <property type="entry name" value="ABC_Iron-Siderophores_B12_Hemin"/>
    <property type="match status" value="1"/>
</dbReference>
<name>U3B186_9VIBR</name>
<evidence type="ECO:0000256" key="1">
    <source>
        <dbReference type="ARBA" id="ARBA00005417"/>
    </source>
</evidence>
<protein>
    <submittedName>
        <fullName evidence="8">Putative ABC transporter ATP-binding protein</fullName>
    </submittedName>
</protein>
<dbReference type="SMART" id="SM00382">
    <property type="entry name" value="AAA"/>
    <property type="match status" value="1"/>
</dbReference>
<dbReference type="NCBIfam" id="NF010068">
    <property type="entry name" value="PRK13548.1"/>
    <property type="match status" value="1"/>
</dbReference>
<dbReference type="InterPro" id="IPR027417">
    <property type="entry name" value="P-loop_NTPase"/>
</dbReference>
<dbReference type="FunFam" id="3.40.50.300:FF:000134">
    <property type="entry name" value="Iron-enterobactin ABC transporter ATP-binding protein"/>
    <property type="match status" value="1"/>
</dbReference>
<dbReference type="AlphaFoldDB" id="U3B186"/>
<dbReference type="GO" id="GO:0005524">
    <property type="term" value="F:ATP binding"/>
    <property type="evidence" value="ECO:0007669"/>
    <property type="project" value="UniProtKB-KW"/>
</dbReference>
<evidence type="ECO:0000256" key="5">
    <source>
        <dbReference type="ARBA" id="ARBA00022967"/>
    </source>
</evidence>
<keyword evidence="3" id="KW-0547">Nucleotide-binding</keyword>
<accession>U3B186</accession>
<evidence type="ECO:0000256" key="4">
    <source>
        <dbReference type="ARBA" id="ARBA00022840"/>
    </source>
</evidence>
<dbReference type="InterPro" id="IPR003439">
    <property type="entry name" value="ABC_transporter-like_ATP-bd"/>
</dbReference>
<comment type="similarity">
    <text evidence="1">Belongs to the ABC transporter superfamily.</text>
</comment>